<dbReference type="PANTHER" id="PTHR43685:SF3">
    <property type="entry name" value="SLR2126 PROTEIN"/>
    <property type="match status" value="1"/>
</dbReference>
<feature type="transmembrane region" description="Helical" evidence="1">
    <location>
        <begin position="306"/>
        <end position="327"/>
    </location>
</feature>
<dbReference type="InterPro" id="IPR001173">
    <property type="entry name" value="Glyco_trans_2-like"/>
</dbReference>
<keyword evidence="4" id="KW-1185">Reference proteome</keyword>
<dbReference type="InterPro" id="IPR029044">
    <property type="entry name" value="Nucleotide-diphossugar_trans"/>
</dbReference>
<dbReference type="EMBL" id="JADEXP010000044">
    <property type="protein sequence ID" value="MBE9066482.1"/>
    <property type="molecule type" value="Genomic_DNA"/>
</dbReference>
<evidence type="ECO:0000313" key="4">
    <source>
        <dbReference type="Proteomes" id="UP000615026"/>
    </source>
</evidence>
<keyword evidence="1" id="KW-1133">Transmembrane helix</keyword>
<dbReference type="AlphaFoldDB" id="A0A928X121"/>
<keyword evidence="1" id="KW-0472">Membrane</keyword>
<dbReference type="Proteomes" id="UP000615026">
    <property type="component" value="Unassembled WGS sequence"/>
</dbReference>
<dbReference type="SUPFAM" id="SSF53448">
    <property type="entry name" value="Nucleotide-diphospho-sugar transferases"/>
    <property type="match status" value="1"/>
</dbReference>
<dbReference type="InterPro" id="IPR050834">
    <property type="entry name" value="Glycosyltransf_2"/>
</dbReference>
<dbReference type="RefSeq" id="WP_193992268.1">
    <property type="nucleotide sequence ID" value="NZ_JADEXP010000044.1"/>
</dbReference>
<evidence type="ECO:0000256" key="1">
    <source>
        <dbReference type="SAM" id="Phobius"/>
    </source>
</evidence>
<feature type="transmembrane region" description="Helical" evidence="1">
    <location>
        <begin position="253"/>
        <end position="285"/>
    </location>
</feature>
<evidence type="ECO:0000259" key="2">
    <source>
        <dbReference type="Pfam" id="PF00535"/>
    </source>
</evidence>
<proteinExistence type="predicted"/>
<accession>A0A928X121</accession>
<name>A0A928X121_LEPEC</name>
<reference evidence="3" key="1">
    <citation type="submission" date="2020-10" db="EMBL/GenBank/DDBJ databases">
        <authorList>
            <person name="Castelo-Branco R."/>
            <person name="Eusebio N."/>
            <person name="Adriana R."/>
            <person name="Vieira A."/>
            <person name="Brugerolle De Fraissinette N."/>
            <person name="Rezende De Castro R."/>
            <person name="Schneider M.P."/>
            <person name="Vasconcelos V."/>
            <person name="Leao P.N."/>
        </authorList>
    </citation>
    <scope>NUCLEOTIDE SEQUENCE</scope>
    <source>
        <strain evidence="3">LEGE 11479</strain>
    </source>
</reference>
<comment type="caution">
    <text evidence="3">The sequence shown here is derived from an EMBL/GenBank/DDBJ whole genome shotgun (WGS) entry which is preliminary data.</text>
</comment>
<dbReference type="Pfam" id="PF00535">
    <property type="entry name" value="Glycos_transf_2"/>
    <property type="match status" value="1"/>
</dbReference>
<feature type="domain" description="Glycosyltransferase 2-like" evidence="2">
    <location>
        <begin position="11"/>
        <end position="165"/>
    </location>
</feature>
<gene>
    <name evidence="3" type="ORF">IQ260_07435</name>
</gene>
<sequence>MPQSSPISDISVVIPVHNGGVAFKRCLKAMAQLHPQPREIIVVSNGDTDESWLAAKQSGFIVIRLPTAGGPAVARNIGARAAKGKYLLFIDADVEVKPMTIAQVSAIFQQEPTLAAIMGSYDDEPGDPNFLSQYRNLLHHHTHQASCSDVSSFWAGCGAIDRKIFLAMGGFNERYRKPCIEDIELGYRLKQAGYTSKLCKDIQVKHLKSWTMFSLLKTDIFYRALPWTSLILANRHINNELNLKLENRISACLIYGLILSVLAIVWSGIIGFWLTIIFALSLIFLNRSLYRLFYSRHGLRFSIKAICWHWFYYLYSSMAFASGYIWYEFKCSPFLQAIIKVTP</sequence>
<dbReference type="Gene3D" id="3.90.550.10">
    <property type="entry name" value="Spore Coat Polysaccharide Biosynthesis Protein SpsA, Chain A"/>
    <property type="match status" value="1"/>
</dbReference>
<organism evidence="3 4">
    <name type="scientific">Leptolyngbya cf. ectocarpi LEGE 11479</name>
    <dbReference type="NCBI Taxonomy" id="1828722"/>
    <lineage>
        <taxon>Bacteria</taxon>
        <taxon>Bacillati</taxon>
        <taxon>Cyanobacteriota</taxon>
        <taxon>Cyanophyceae</taxon>
        <taxon>Leptolyngbyales</taxon>
        <taxon>Leptolyngbyaceae</taxon>
        <taxon>Leptolyngbya group</taxon>
        <taxon>Leptolyngbya</taxon>
    </lineage>
</organism>
<protein>
    <submittedName>
        <fullName evidence="3">Glycosyltransferase</fullName>
    </submittedName>
</protein>
<evidence type="ECO:0000313" key="3">
    <source>
        <dbReference type="EMBL" id="MBE9066482.1"/>
    </source>
</evidence>
<dbReference type="PANTHER" id="PTHR43685">
    <property type="entry name" value="GLYCOSYLTRANSFERASE"/>
    <property type="match status" value="1"/>
</dbReference>
<keyword evidence="1" id="KW-0812">Transmembrane</keyword>